<keyword evidence="1" id="KW-0547">Nucleotide-binding</keyword>
<dbReference type="SUPFAM" id="SSF52540">
    <property type="entry name" value="P-loop containing nucleoside triphosphate hydrolases"/>
    <property type="match status" value="1"/>
</dbReference>
<reference evidence="4 5" key="1">
    <citation type="submission" date="2018-01" db="EMBL/GenBank/DDBJ databases">
        <title>Twenty Corynebacterium bovis Genomes.</title>
        <authorList>
            <person name="Gulvik C.A."/>
        </authorList>
    </citation>
    <scope>NUCLEOTIDE SEQUENCE [LARGE SCALE GENOMIC DNA]</scope>
    <source>
        <strain evidence="4 5">F6900</strain>
    </source>
</reference>
<dbReference type="AlphaFoldDB" id="A0A3R8RDP2"/>
<evidence type="ECO:0000259" key="3">
    <source>
        <dbReference type="PROSITE" id="PS50893"/>
    </source>
</evidence>
<dbReference type="GO" id="GO:0022857">
    <property type="term" value="F:transmembrane transporter activity"/>
    <property type="evidence" value="ECO:0007669"/>
    <property type="project" value="TreeGrafter"/>
</dbReference>
<accession>A0A3R8RDP2</accession>
<dbReference type="GO" id="GO:0016887">
    <property type="term" value="F:ATP hydrolysis activity"/>
    <property type="evidence" value="ECO:0007669"/>
    <property type="project" value="InterPro"/>
</dbReference>
<protein>
    <submittedName>
        <fullName evidence="4">Lipoprotein ABC transporter ATP-binding protein</fullName>
    </submittedName>
</protein>
<dbReference type="RefSeq" id="WP_125173818.1">
    <property type="nucleotide sequence ID" value="NZ_JAPJOD010000205.1"/>
</dbReference>
<gene>
    <name evidence="4" type="ORF">CXF48_07055</name>
</gene>
<dbReference type="InterPro" id="IPR003439">
    <property type="entry name" value="ABC_transporter-like_ATP-bd"/>
</dbReference>
<dbReference type="InterPro" id="IPR003593">
    <property type="entry name" value="AAA+_ATPase"/>
</dbReference>
<dbReference type="SMART" id="SM00382">
    <property type="entry name" value="AAA"/>
    <property type="match status" value="1"/>
</dbReference>
<keyword evidence="2 4" id="KW-0067">ATP-binding</keyword>
<feature type="domain" description="ABC transporter" evidence="3">
    <location>
        <begin position="3"/>
        <end position="213"/>
    </location>
</feature>
<dbReference type="PROSITE" id="PS00211">
    <property type="entry name" value="ABC_TRANSPORTER_1"/>
    <property type="match status" value="1"/>
</dbReference>
<proteinExistence type="predicted"/>
<evidence type="ECO:0000313" key="4">
    <source>
        <dbReference type="EMBL" id="RRO86364.1"/>
    </source>
</evidence>
<name>A0A3R8RDP2_9CORY</name>
<sequence length="215" mass="23044">MNIDVVGGAKSIGGTVIWDDMNVSFAGGGVHVLTGSSGSGKSTLLNCIGLIDRCTAGQVLYDGTDLNGASGRTRRRYRRDRVGYLFQDYALVDYDTVRANIGLAMVGHRSRSARREAVDDALERVGLAGRGDSRVFQLSGGQKQRVALARLLVRDVAVVLADEPTGALDRDNGRMVLDLLQEMAGAGACVVIATHDPWVVERADTRFSLDAHLAR</sequence>
<organism evidence="4 5">
    <name type="scientific">Corynebacterium bovis</name>
    <dbReference type="NCBI Taxonomy" id="36808"/>
    <lineage>
        <taxon>Bacteria</taxon>
        <taxon>Bacillati</taxon>
        <taxon>Actinomycetota</taxon>
        <taxon>Actinomycetes</taxon>
        <taxon>Mycobacteriales</taxon>
        <taxon>Corynebacteriaceae</taxon>
        <taxon>Corynebacterium</taxon>
    </lineage>
</organism>
<dbReference type="GO" id="GO:0005524">
    <property type="term" value="F:ATP binding"/>
    <property type="evidence" value="ECO:0007669"/>
    <property type="project" value="UniProtKB-KW"/>
</dbReference>
<dbReference type="InterPro" id="IPR017871">
    <property type="entry name" value="ABC_transporter-like_CS"/>
</dbReference>
<dbReference type="InterPro" id="IPR027417">
    <property type="entry name" value="P-loop_NTPase"/>
</dbReference>
<dbReference type="Gene3D" id="3.40.50.300">
    <property type="entry name" value="P-loop containing nucleotide triphosphate hydrolases"/>
    <property type="match status" value="1"/>
</dbReference>
<evidence type="ECO:0000313" key="5">
    <source>
        <dbReference type="Proteomes" id="UP000276526"/>
    </source>
</evidence>
<dbReference type="PANTHER" id="PTHR24220">
    <property type="entry name" value="IMPORT ATP-BINDING PROTEIN"/>
    <property type="match status" value="1"/>
</dbReference>
<dbReference type="EMBL" id="PQNK01000010">
    <property type="protein sequence ID" value="RRO86364.1"/>
    <property type="molecule type" value="Genomic_DNA"/>
</dbReference>
<evidence type="ECO:0000256" key="2">
    <source>
        <dbReference type="ARBA" id="ARBA00022840"/>
    </source>
</evidence>
<dbReference type="GO" id="GO:0005886">
    <property type="term" value="C:plasma membrane"/>
    <property type="evidence" value="ECO:0007669"/>
    <property type="project" value="TreeGrafter"/>
</dbReference>
<dbReference type="InterPro" id="IPR015854">
    <property type="entry name" value="ABC_transpr_LolD-like"/>
</dbReference>
<keyword evidence="4" id="KW-0449">Lipoprotein</keyword>
<comment type="caution">
    <text evidence="4">The sequence shown here is derived from an EMBL/GenBank/DDBJ whole genome shotgun (WGS) entry which is preliminary data.</text>
</comment>
<evidence type="ECO:0000256" key="1">
    <source>
        <dbReference type="ARBA" id="ARBA00022741"/>
    </source>
</evidence>
<dbReference type="PROSITE" id="PS50893">
    <property type="entry name" value="ABC_TRANSPORTER_2"/>
    <property type="match status" value="1"/>
</dbReference>
<dbReference type="PANTHER" id="PTHR24220:SF86">
    <property type="entry name" value="ABC TRANSPORTER ABCH.1"/>
    <property type="match status" value="1"/>
</dbReference>
<dbReference type="Pfam" id="PF00005">
    <property type="entry name" value="ABC_tran"/>
    <property type="match status" value="1"/>
</dbReference>
<dbReference type="Proteomes" id="UP000276526">
    <property type="component" value="Unassembled WGS sequence"/>
</dbReference>